<evidence type="ECO:0000313" key="2">
    <source>
        <dbReference type="Proteomes" id="UP001241110"/>
    </source>
</evidence>
<accession>A0AAE3QKV4</accession>
<comment type="caution">
    <text evidence="1">The sequence shown here is derived from an EMBL/GenBank/DDBJ whole genome shotgun (WGS) entry which is preliminary data.</text>
</comment>
<protein>
    <submittedName>
        <fullName evidence="1">Uncharacterized protein</fullName>
    </submittedName>
</protein>
<dbReference type="EMBL" id="JASJOS010000005">
    <property type="protein sequence ID" value="MDJ1481222.1"/>
    <property type="molecule type" value="Genomic_DNA"/>
</dbReference>
<dbReference type="RefSeq" id="WP_313978703.1">
    <property type="nucleotide sequence ID" value="NZ_JASJOS010000005.1"/>
</dbReference>
<evidence type="ECO:0000313" key="1">
    <source>
        <dbReference type="EMBL" id="MDJ1481222.1"/>
    </source>
</evidence>
<organism evidence="1 2">
    <name type="scientific">Xanthocytophaga flava</name>
    <dbReference type="NCBI Taxonomy" id="3048013"/>
    <lineage>
        <taxon>Bacteria</taxon>
        <taxon>Pseudomonadati</taxon>
        <taxon>Bacteroidota</taxon>
        <taxon>Cytophagia</taxon>
        <taxon>Cytophagales</taxon>
        <taxon>Rhodocytophagaceae</taxon>
        <taxon>Xanthocytophaga</taxon>
    </lineage>
</organism>
<gene>
    <name evidence="1" type="ORF">QNI16_12055</name>
</gene>
<proteinExistence type="predicted"/>
<sequence length="205" mass="23495">MSIGQNIKEGLVKLLGELVLITAGVYLGIVASNWNEQHNETIKQKDFLKNLSMEIDSNQQKLQQSLTYREHVLKTSQALYHTLGKERLQAGFWKSGGFQLISGWKGIYIPPLENSVYQSGLISNTLQGLDFETIHAIAQVYNYQEEYKLWTRTLIFDKVTNIDNRINTAEALSLFQPWADIIGVEKSLMRRYASARTQLQKKIKE</sequence>
<name>A0AAE3QKV4_9BACT</name>
<reference evidence="1" key="1">
    <citation type="submission" date="2023-05" db="EMBL/GenBank/DDBJ databases">
        <authorList>
            <person name="Zhang X."/>
        </authorList>
    </citation>
    <scope>NUCLEOTIDE SEQUENCE</scope>
    <source>
        <strain evidence="1">YF14B1</strain>
    </source>
</reference>
<dbReference type="Proteomes" id="UP001241110">
    <property type="component" value="Unassembled WGS sequence"/>
</dbReference>
<dbReference type="AlphaFoldDB" id="A0AAE3QKV4"/>